<dbReference type="Pfam" id="PF01467">
    <property type="entry name" value="CTP_transf_like"/>
    <property type="match status" value="1"/>
</dbReference>
<sequence>MNQALITPAQFPELQAVWQRQNLKIVLTNGCFDLLHAGHLRTFCEAKKLGDLLVVGLNSDRSVRGLKGETRPLVRETDRALLVSALKPVDYVTIFDEPTASDLLLALRPHVYVKGGDYSLENLPERQAILEIGAQTVFVPLVEGISTSELVKKIRSANM</sequence>
<proteinExistence type="predicted"/>
<protein>
    <submittedName>
        <fullName evidence="4">Glycerol-3-phosphate cytidylyltransferase</fullName>
    </submittedName>
</protein>
<dbReference type="SUPFAM" id="SSF52374">
    <property type="entry name" value="Nucleotidylyl transferase"/>
    <property type="match status" value="1"/>
</dbReference>
<dbReference type="EMBL" id="SLUN01000023">
    <property type="protein sequence ID" value="TCL62801.1"/>
    <property type="molecule type" value="Genomic_DNA"/>
</dbReference>
<dbReference type="PANTHER" id="PTHR43793">
    <property type="entry name" value="FAD SYNTHASE"/>
    <property type="match status" value="1"/>
</dbReference>
<dbReference type="GO" id="GO:0016779">
    <property type="term" value="F:nucleotidyltransferase activity"/>
    <property type="evidence" value="ECO:0007669"/>
    <property type="project" value="UniProtKB-KW"/>
</dbReference>
<evidence type="ECO:0000259" key="3">
    <source>
        <dbReference type="Pfam" id="PF01467"/>
    </source>
</evidence>
<keyword evidence="5" id="KW-1185">Reference proteome</keyword>
<evidence type="ECO:0000313" key="4">
    <source>
        <dbReference type="EMBL" id="TCL62801.1"/>
    </source>
</evidence>
<keyword evidence="1 4" id="KW-0808">Transferase</keyword>
<dbReference type="InterPro" id="IPR004821">
    <property type="entry name" value="Cyt_trans-like"/>
</dbReference>
<dbReference type="NCBIfam" id="TIGR00125">
    <property type="entry name" value="cyt_tran_rel"/>
    <property type="match status" value="1"/>
</dbReference>
<evidence type="ECO:0000313" key="5">
    <source>
        <dbReference type="Proteomes" id="UP000295008"/>
    </source>
</evidence>
<keyword evidence="2 4" id="KW-0548">Nucleotidyltransferase</keyword>
<dbReference type="OrthoDB" id="9802794at2"/>
<evidence type="ECO:0000256" key="1">
    <source>
        <dbReference type="ARBA" id="ARBA00022679"/>
    </source>
</evidence>
<reference evidence="4 5" key="1">
    <citation type="submission" date="2019-03" db="EMBL/GenBank/DDBJ databases">
        <title>Genomic Encyclopedia of Type Strains, Phase IV (KMG-IV): sequencing the most valuable type-strain genomes for metagenomic binning, comparative biology and taxonomic classification.</title>
        <authorList>
            <person name="Goeker M."/>
        </authorList>
    </citation>
    <scope>NUCLEOTIDE SEQUENCE [LARGE SCALE GENOMIC DNA]</scope>
    <source>
        <strain evidence="4 5">LX-B</strain>
    </source>
</reference>
<name>A0A4R1RAM3_HYDET</name>
<comment type="caution">
    <text evidence="4">The sequence shown here is derived from an EMBL/GenBank/DDBJ whole genome shotgun (WGS) entry which is preliminary data.</text>
</comment>
<accession>A0A4R1RAM3</accession>
<dbReference type="Proteomes" id="UP000295008">
    <property type="component" value="Unassembled WGS sequence"/>
</dbReference>
<feature type="domain" description="Cytidyltransferase-like" evidence="3">
    <location>
        <begin position="27"/>
        <end position="119"/>
    </location>
</feature>
<dbReference type="InterPro" id="IPR050385">
    <property type="entry name" value="Archaeal_FAD_synthase"/>
</dbReference>
<evidence type="ECO:0000256" key="2">
    <source>
        <dbReference type="ARBA" id="ARBA00022695"/>
    </source>
</evidence>
<dbReference type="InterPro" id="IPR014729">
    <property type="entry name" value="Rossmann-like_a/b/a_fold"/>
</dbReference>
<gene>
    <name evidence="4" type="ORF">EDC14_102382</name>
</gene>
<dbReference type="Gene3D" id="3.40.50.620">
    <property type="entry name" value="HUPs"/>
    <property type="match status" value="1"/>
</dbReference>
<dbReference type="RefSeq" id="WP_132015594.1">
    <property type="nucleotide sequence ID" value="NZ_SLUN01000023.1"/>
</dbReference>
<dbReference type="PANTHER" id="PTHR43793:SF2">
    <property type="entry name" value="BIFUNCTIONAL PROTEIN HLDE"/>
    <property type="match status" value="1"/>
</dbReference>
<dbReference type="AlphaFoldDB" id="A0A4R1RAM3"/>
<organism evidence="4 5">
    <name type="scientific">Hydrogenispora ethanolica</name>
    <dbReference type="NCBI Taxonomy" id="1082276"/>
    <lineage>
        <taxon>Bacteria</taxon>
        <taxon>Bacillati</taxon>
        <taxon>Bacillota</taxon>
        <taxon>Hydrogenispora</taxon>
    </lineage>
</organism>